<reference evidence="1 2" key="1">
    <citation type="submission" date="2024-09" db="EMBL/GenBank/DDBJ databases">
        <authorList>
            <person name="Sun Q."/>
            <person name="Mori K."/>
        </authorList>
    </citation>
    <scope>NUCLEOTIDE SEQUENCE [LARGE SCALE GENOMIC DNA]</scope>
    <source>
        <strain evidence="1 2">CGMCC 1.15906</strain>
    </source>
</reference>
<sequence length="121" mass="12521">MTTPTAWPTASTTVRPEPGRAALDIVTQIGEQCPHRPPTYDPRCDPVPRANTSYVVLTTGGEVVANGRTGADGHAVVLVGSGAYVVRGEPVRGFQSAPERGVTVIAGAAVLVPLTYVTGIQ</sequence>
<dbReference type="RefSeq" id="WP_380053784.1">
    <property type="nucleotide sequence ID" value="NZ_JBHLTC010000037.1"/>
</dbReference>
<dbReference type="EMBL" id="JBHLTC010000037">
    <property type="protein sequence ID" value="MFC0628137.1"/>
    <property type="molecule type" value="Genomic_DNA"/>
</dbReference>
<dbReference type="Proteomes" id="UP001589890">
    <property type="component" value="Unassembled WGS sequence"/>
</dbReference>
<gene>
    <name evidence="1" type="ORF">ACFFGN_28975</name>
</gene>
<keyword evidence="2" id="KW-1185">Reference proteome</keyword>
<name>A0ABV6QU15_9ACTN</name>
<accession>A0ABV6QU15</accession>
<proteinExistence type="predicted"/>
<organism evidence="1 2">
    <name type="scientific">Kribbella deserti</name>
    <dbReference type="NCBI Taxonomy" id="1926257"/>
    <lineage>
        <taxon>Bacteria</taxon>
        <taxon>Bacillati</taxon>
        <taxon>Actinomycetota</taxon>
        <taxon>Actinomycetes</taxon>
        <taxon>Propionibacteriales</taxon>
        <taxon>Kribbellaceae</taxon>
        <taxon>Kribbella</taxon>
    </lineage>
</organism>
<evidence type="ECO:0000313" key="2">
    <source>
        <dbReference type="Proteomes" id="UP001589890"/>
    </source>
</evidence>
<protein>
    <submittedName>
        <fullName evidence="1">Uncharacterized protein</fullName>
    </submittedName>
</protein>
<evidence type="ECO:0000313" key="1">
    <source>
        <dbReference type="EMBL" id="MFC0628137.1"/>
    </source>
</evidence>
<comment type="caution">
    <text evidence="1">The sequence shown here is derived from an EMBL/GenBank/DDBJ whole genome shotgun (WGS) entry which is preliminary data.</text>
</comment>